<name>A0A6A8LUL8_9LACO</name>
<reference evidence="1 2" key="1">
    <citation type="submission" date="2019-11" db="EMBL/GenBank/DDBJ databases">
        <title>Draft Genome Sequence of Plant Growth-Promoting Rhizosphere-Associated Bacteria.</title>
        <authorList>
            <person name="Vasilyev I.Y."/>
            <person name="Radchenko V."/>
            <person name="Ilnitskaya E.V."/>
        </authorList>
    </citation>
    <scope>NUCLEOTIDE SEQUENCE [LARGE SCALE GENOMIC DNA]</scope>
    <source>
        <strain evidence="1 2">VRA_1sq_f</strain>
    </source>
</reference>
<dbReference type="AlphaFoldDB" id="A0A6A8LUL8"/>
<gene>
    <name evidence="1" type="ORF">GKC34_14435</name>
</gene>
<comment type="caution">
    <text evidence="1">The sequence shown here is derived from an EMBL/GenBank/DDBJ whole genome shotgun (WGS) entry which is preliminary data.</text>
</comment>
<accession>A0A6A8LUL8</accession>
<proteinExistence type="predicted"/>
<sequence length="57" mass="6541">MTYQKEDYQITGDVYEAGYTYVRDRFDISYGDNAVKETAAKDEVKKIHDILNGTGDE</sequence>
<evidence type="ECO:0000313" key="2">
    <source>
        <dbReference type="Proteomes" id="UP000437575"/>
    </source>
</evidence>
<dbReference type="EMBL" id="WKKZ01001452">
    <property type="protein sequence ID" value="MSE06873.1"/>
    <property type="molecule type" value="Genomic_DNA"/>
</dbReference>
<evidence type="ECO:0000313" key="1">
    <source>
        <dbReference type="EMBL" id="MSE06873.1"/>
    </source>
</evidence>
<protein>
    <submittedName>
        <fullName evidence="1">Uncharacterized protein</fullName>
    </submittedName>
</protein>
<dbReference type="Proteomes" id="UP000437575">
    <property type="component" value="Unassembled WGS sequence"/>
</dbReference>
<organism evidence="1 2">
    <name type="scientific">Ligilactobacillus salivarius</name>
    <dbReference type="NCBI Taxonomy" id="1624"/>
    <lineage>
        <taxon>Bacteria</taxon>
        <taxon>Bacillati</taxon>
        <taxon>Bacillota</taxon>
        <taxon>Bacilli</taxon>
        <taxon>Lactobacillales</taxon>
        <taxon>Lactobacillaceae</taxon>
        <taxon>Ligilactobacillus</taxon>
    </lineage>
</organism>